<dbReference type="PRINTS" id="PR00095">
    <property type="entry name" value="ANTSNTHASEI"/>
</dbReference>
<sequence length="406" mass="42654">MSTGAGFALDAGETIGAGLAPEDALVALSVRARSRGLPGPAAVIGDWFGHTAIIAPSIEIIGGTSLLDRGGVFSFGWWSFPDRVAQSQLPPVGAGATEGVLACRDGVWVYHHVGGAPCPEWVRQSVLGDRPRTGTESWSATWHAPERAPHLEAIIACKEAIAAGEIYQACVCTRFDGRLDGSAVGFFADGVHSHRPRKAAFLHGDWGSIASFSPETYLRTRGRRVTSSPIKGTLPRTADPALLRSSAKDVAENIMIVDLVRNDLGRVAVTGSVAVTELLAVHPAPGVWHLVSTVSARLRDDVSCADLLEASFPPASVTGTPKLRARELLRQWETNPRGVYCGAIGMRTPGGDIDLNVAIRTVAVTPDGRATLGVGGGITIGSDPELEWQECLDKAAATIDLTPLGA</sequence>
<proteinExistence type="predicted"/>
<dbReference type="Proteomes" id="UP000621454">
    <property type="component" value="Unassembled WGS sequence"/>
</dbReference>
<keyword evidence="3" id="KW-1185">Reference proteome</keyword>
<accession>A0A916T291</accession>
<comment type="caution">
    <text evidence="2">The sequence shown here is derived from an EMBL/GenBank/DDBJ whole genome shotgun (WGS) entry which is preliminary data.</text>
</comment>
<protein>
    <submittedName>
        <fullName evidence="2">Para-aminobenzoate synthase component I</fullName>
    </submittedName>
</protein>
<dbReference type="Gene3D" id="3.60.120.10">
    <property type="entry name" value="Anthranilate synthase"/>
    <property type="match status" value="1"/>
</dbReference>
<feature type="domain" description="Chorismate-utilising enzyme C-terminal" evidence="1">
    <location>
        <begin position="150"/>
        <end position="394"/>
    </location>
</feature>
<evidence type="ECO:0000313" key="3">
    <source>
        <dbReference type="Proteomes" id="UP000621454"/>
    </source>
</evidence>
<dbReference type="AlphaFoldDB" id="A0A916T291"/>
<gene>
    <name evidence="2" type="ORF">GCM10011489_14980</name>
</gene>
<dbReference type="InterPro" id="IPR015890">
    <property type="entry name" value="Chorismate_C"/>
</dbReference>
<dbReference type="GO" id="GO:0000162">
    <property type="term" value="P:L-tryptophan biosynthetic process"/>
    <property type="evidence" value="ECO:0007669"/>
    <property type="project" value="TreeGrafter"/>
</dbReference>
<name>A0A916T291_9ACTN</name>
<dbReference type="SUPFAM" id="SSF56322">
    <property type="entry name" value="ADC synthase"/>
    <property type="match status" value="1"/>
</dbReference>
<dbReference type="EMBL" id="BMGC01000007">
    <property type="protein sequence ID" value="GGB27807.1"/>
    <property type="molecule type" value="Genomic_DNA"/>
</dbReference>
<reference evidence="2" key="2">
    <citation type="submission" date="2020-09" db="EMBL/GenBank/DDBJ databases">
        <authorList>
            <person name="Sun Q."/>
            <person name="Zhou Y."/>
        </authorList>
    </citation>
    <scope>NUCLEOTIDE SEQUENCE</scope>
    <source>
        <strain evidence="2">CGMCC 1.12827</strain>
    </source>
</reference>
<dbReference type="PANTHER" id="PTHR11236:SF50">
    <property type="entry name" value="AMINODEOXYCHORISMATE SYNTHASE COMPONENT 1"/>
    <property type="match status" value="1"/>
</dbReference>
<dbReference type="InterPro" id="IPR005801">
    <property type="entry name" value="ADC_synthase"/>
</dbReference>
<dbReference type="NCBIfam" id="NF004530">
    <property type="entry name" value="PRK05877.1"/>
    <property type="match status" value="1"/>
</dbReference>
<reference evidence="2" key="1">
    <citation type="journal article" date="2014" name="Int. J. Syst. Evol. Microbiol.">
        <title>Complete genome sequence of Corynebacterium casei LMG S-19264T (=DSM 44701T), isolated from a smear-ripened cheese.</title>
        <authorList>
            <consortium name="US DOE Joint Genome Institute (JGI-PGF)"/>
            <person name="Walter F."/>
            <person name="Albersmeier A."/>
            <person name="Kalinowski J."/>
            <person name="Ruckert C."/>
        </authorList>
    </citation>
    <scope>NUCLEOTIDE SEQUENCE</scope>
    <source>
        <strain evidence="2">CGMCC 1.12827</strain>
    </source>
</reference>
<organism evidence="2 3">
    <name type="scientific">Gordonia jinhuaensis</name>
    <dbReference type="NCBI Taxonomy" id="1517702"/>
    <lineage>
        <taxon>Bacteria</taxon>
        <taxon>Bacillati</taxon>
        <taxon>Actinomycetota</taxon>
        <taxon>Actinomycetes</taxon>
        <taxon>Mycobacteriales</taxon>
        <taxon>Gordoniaceae</taxon>
        <taxon>Gordonia</taxon>
    </lineage>
</organism>
<dbReference type="GO" id="GO:0046820">
    <property type="term" value="F:4-amino-4-deoxychorismate synthase activity"/>
    <property type="evidence" value="ECO:0007669"/>
    <property type="project" value="TreeGrafter"/>
</dbReference>
<dbReference type="PANTHER" id="PTHR11236">
    <property type="entry name" value="AMINOBENZOATE/ANTHRANILATE SYNTHASE"/>
    <property type="match status" value="1"/>
</dbReference>
<evidence type="ECO:0000313" key="2">
    <source>
        <dbReference type="EMBL" id="GGB27807.1"/>
    </source>
</evidence>
<dbReference type="Pfam" id="PF00425">
    <property type="entry name" value="Chorismate_bind"/>
    <property type="match status" value="1"/>
</dbReference>
<evidence type="ECO:0000259" key="1">
    <source>
        <dbReference type="Pfam" id="PF00425"/>
    </source>
</evidence>
<dbReference type="InterPro" id="IPR019999">
    <property type="entry name" value="Anth_synth_I-like"/>
</dbReference>